<dbReference type="Proteomes" id="UP000095280">
    <property type="component" value="Unplaced"/>
</dbReference>
<name>A0A1I8G3H9_9PLAT</name>
<accession>A0A1I8G3H9</accession>
<sequence length="354" mass="40273">MIKLQAALAKIRIKLGVSSISQMLSTECNRTEQMASKIPVYAWVNQLKMQQFEVLDKLQRQGLQFVRKNKNLEMKEFGLCRQCPDLIIFASGLREMVERMQLVADNVLIVQDKTTSLAVHSLVKNVFDDEEVLIVNPSSVWTAIHVENLLKMRNYKSPVVKVFKKCTPDQLEEVQQALLSSGSDNYLVNEGGDIELILDYTKRLLQDSKPTNYLQLKFQTLQTLKHVLGSGRLRSAVYLTRSIYDEENEHIVDIALDAMNRLHVRDRKDPFDVAPTNLAISGQDIDDKDVINGHYIKIPPSGNSNGCFVALIIRQPREQAEMAGILNRCKEKGLVDYTETEDNRLPKSKKKGKK</sequence>
<dbReference type="PANTHER" id="PTHR14663:SF2">
    <property type="entry name" value="METHYLTRANSFERASE NSUN7-RELATED"/>
    <property type="match status" value="1"/>
</dbReference>
<dbReference type="Gene3D" id="3.40.50.150">
    <property type="entry name" value="Vaccinia Virus protein VP39"/>
    <property type="match status" value="1"/>
</dbReference>
<dbReference type="AlphaFoldDB" id="A0A1I8G3H9"/>
<protein>
    <submittedName>
        <fullName evidence="2">Uncharacterized protein</fullName>
    </submittedName>
</protein>
<organism evidence="1 2">
    <name type="scientific">Macrostomum lignano</name>
    <dbReference type="NCBI Taxonomy" id="282301"/>
    <lineage>
        <taxon>Eukaryota</taxon>
        <taxon>Metazoa</taxon>
        <taxon>Spiralia</taxon>
        <taxon>Lophotrochozoa</taxon>
        <taxon>Platyhelminthes</taxon>
        <taxon>Rhabditophora</taxon>
        <taxon>Macrostomorpha</taxon>
        <taxon>Macrostomida</taxon>
        <taxon>Macrostomidae</taxon>
        <taxon>Macrostomum</taxon>
    </lineage>
</organism>
<keyword evidence="1" id="KW-1185">Reference proteome</keyword>
<dbReference type="InterPro" id="IPR029063">
    <property type="entry name" value="SAM-dependent_MTases_sf"/>
</dbReference>
<evidence type="ECO:0000313" key="2">
    <source>
        <dbReference type="WBParaSite" id="maker-uti_cns_0000627-snap-gene-0.3-mRNA-1"/>
    </source>
</evidence>
<dbReference type="InterPro" id="IPR042620">
    <property type="entry name" value="NSUN7"/>
</dbReference>
<evidence type="ECO:0000313" key="1">
    <source>
        <dbReference type="Proteomes" id="UP000095280"/>
    </source>
</evidence>
<dbReference type="WBParaSite" id="maker-uti_cns_0000627-snap-gene-0.3-mRNA-1">
    <property type="protein sequence ID" value="maker-uti_cns_0000627-snap-gene-0.3-mRNA-1"/>
    <property type="gene ID" value="maker-uti_cns_0000627-snap-gene-0.3"/>
</dbReference>
<proteinExistence type="predicted"/>
<reference evidence="2" key="1">
    <citation type="submission" date="2016-11" db="UniProtKB">
        <authorList>
            <consortium name="WormBaseParasite"/>
        </authorList>
    </citation>
    <scope>IDENTIFICATION</scope>
</reference>
<dbReference type="PANTHER" id="PTHR14663">
    <property type="entry name" value="METHYLTRANSFERASE NSUN7-RELATED"/>
    <property type="match status" value="1"/>
</dbReference>
<dbReference type="Gene3D" id="3.30.70.1170">
    <property type="entry name" value="Sun protein, domain 3"/>
    <property type="match status" value="1"/>
</dbReference>